<dbReference type="Proteomes" id="UP000278804">
    <property type="component" value="Chromosome"/>
</dbReference>
<accession>A0A3S5HK88</accession>
<feature type="transmembrane region" description="Helical" evidence="1">
    <location>
        <begin position="90"/>
        <end position="109"/>
    </location>
</feature>
<keyword evidence="1" id="KW-0472">Membrane</keyword>
<keyword evidence="3" id="KW-1185">Reference proteome</keyword>
<keyword evidence="1" id="KW-1133">Transmembrane helix</keyword>
<evidence type="ECO:0000313" key="2">
    <source>
        <dbReference type="EMBL" id="AZK43911.1"/>
    </source>
</evidence>
<keyword evidence="1" id="KW-0812">Transmembrane</keyword>
<dbReference type="KEGG" id="eri:EEI45_03190"/>
<evidence type="ECO:0000256" key="1">
    <source>
        <dbReference type="SAM" id="Phobius"/>
    </source>
</evidence>
<proteinExistence type="predicted"/>
<feature type="transmembrane region" description="Helical" evidence="1">
    <location>
        <begin position="7"/>
        <end position="25"/>
    </location>
</feature>
<gene>
    <name evidence="2" type="ORF">EEI45_03190</name>
</gene>
<name>A0A3S5HK88_9FIRM</name>
<feature type="transmembrane region" description="Helical" evidence="1">
    <location>
        <begin position="62"/>
        <end position="84"/>
    </location>
</feature>
<sequence>MTMNKNYNIIGLITVLATILIGYLSGMITEISFIWILTTEVVFFLITGFVGTMKSTFLKSSVTTITALYALLSISYTLIVAFPIHQADQTLLIGQIVIHALLIILLLIVKHKADRLEMK</sequence>
<feature type="transmembrane region" description="Helical" evidence="1">
    <location>
        <begin position="31"/>
        <end position="50"/>
    </location>
</feature>
<organism evidence="2 3">
    <name type="scientific">Erysipelothrix piscisicarius</name>
    <dbReference type="NCBI Taxonomy" id="2485784"/>
    <lineage>
        <taxon>Bacteria</taxon>
        <taxon>Bacillati</taxon>
        <taxon>Bacillota</taxon>
        <taxon>Erysipelotrichia</taxon>
        <taxon>Erysipelotrichales</taxon>
        <taxon>Erysipelotrichaceae</taxon>
        <taxon>Erysipelothrix</taxon>
    </lineage>
</organism>
<dbReference type="EMBL" id="CP034234">
    <property type="protein sequence ID" value="AZK43911.1"/>
    <property type="molecule type" value="Genomic_DNA"/>
</dbReference>
<reference evidence="2 3" key="1">
    <citation type="journal article" date="2020" name="Int. J. Syst. Evol. Microbiol.">
        <title>Description of Erysipelothrix piscisicarius sp. nov., an emergent fish pathogen, and assessment of virulence using a tiger barb (Puntigrus tetrazona) infection model.</title>
        <authorList>
            <person name="Pomaranski E.K."/>
            <person name="Griffin M.J."/>
            <person name="Camus A.C."/>
            <person name="Armwood A.R."/>
            <person name="Shelley J."/>
            <person name="Waldbieser G.C."/>
            <person name="LaFrentz B.R."/>
            <person name="Garcia J.C."/>
            <person name="Yanong R."/>
            <person name="Soto E."/>
        </authorList>
    </citation>
    <scope>NUCLEOTIDE SEQUENCE [LARGE SCALE GENOMIC DNA]</scope>
    <source>
        <strain evidence="2 3">15TAL0474</strain>
    </source>
</reference>
<evidence type="ECO:0000313" key="3">
    <source>
        <dbReference type="Proteomes" id="UP000278804"/>
    </source>
</evidence>
<protein>
    <submittedName>
        <fullName evidence="2">Uncharacterized protein</fullName>
    </submittedName>
</protein>
<dbReference type="AlphaFoldDB" id="A0A3S5HK88"/>